<sequence>MSELHSYYVAILPNEDKKNVIGTVAEKLSDLPEYPGRRVWLLEGCCNVPQVGQNLLDTVGTATHHFHSYTPLNAR</sequence>
<accession>A0A0G1W2J6</accession>
<dbReference type="EMBL" id="LCQD01000006">
    <property type="protein sequence ID" value="KKW12986.1"/>
    <property type="molecule type" value="Genomic_DNA"/>
</dbReference>
<protein>
    <submittedName>
        <fullName evidence="1">Uncharacterized protein</fullName>
    </submittedName>
</protein>
<gene>
    <name evidence="1" type="ORF">UY48_C0006G0039</name>
</gene>
<evidence type="ECO:0000313" key="1">
    <source>
        <dbReference type="EMBL" id="KKW12986.1"/>
    </source>
</evidence>
<organism evidence="1 2">
    <name type="scientific">Candidatus Gottesmanbacteria bacterium GW2011_GWB1_49_7</name>
    <dbReference type="NCBI Taxonomy" id="1618448"/>
    <lineage>
        <taxon>Bacteria</taxon>
        <taxon>Candidatus Gottesmaniibacteriota</taxon>
    </lineage>
</organism>
<name>A0A0G1W2J6_9BACT</name>
<evidence type="ECO:0000313" key="2">
    <source>
        <dbReference type="Proteomes" id="UP000034588"/>
    </source>
</evidence>
<comment type="caution">
    <text evidence="1">The sequence shown here is derived from an EMBL/GenBank/DDBJ whole genome shotgun (WGS) entry which is preliminary data.</text>
</comment>
<dbReference type="AlphaFoldDB" id="A0A0G1W2J6"/>
<dbReference type="Proteomes" id="UP000034588">
    <property type="component" value="Unassembled WGS sequence"/>
</dbReference>
<proteinExistence type="predicted"/>
<reference evidence="1 2" key="1">
    <citation type="journal article" date="2015" name="Nature">
        <title>rRNA introns, odd ribosomes, and small enigmatic genomes across a large radiation of phyla.</title>
        <authorList>
            <person name="Brown C.T."/>
            <person name="Hug L.A."/>
            <person name="Thomas B.C."/>
            <person name="Sharon I."/>
            <person name="Castelle C.J."/>
            <person name="Singh A."/>
            <person name="Wilkins M.J."/>
            <person name="Williams K.H."/>
            <person name="Banfield J.F."/>
        </authorList>
    </citation>
    <scope>NUCLEOTIDE SEQUENCE [LARGE SCALE GENOMIC DNA]</scope>
</reference>